<dbReference type="SUPFAM" id="SSF51445">
    <property type="entry name" value="(Trans)glycosidases"/>
    <property type="match status" value="1"/>
</dbReference>
<reference evidence="2" key="1">
    <citation type="submission" date="2022-02" db="EMBL/GenBank/DDBJ databases">
        <title>Atlantic sturgeon de novo genome assembly.</title>
        <authorList>
            <person name="Stock M."/>
            <person name="Klopp C."/>
            <person name="Guiguen Y."/>
            <person name="Cabau C."/>
            <person name="Parinello H."/>
            <person name="Santidrian Yebra-Pimentel E."/>
            <person name="Kuhl H."/>
            <person name="Dirks R.P."/>
            <person name="Guessner J."/>
            <person name="Wuertz S."/>
            <person name="Du K."/>
            <person name="Schartl M."/>
        </authorList>
    </citation>
    <scope>NUCLEOTIDE SEQUENCE</scope>
    <source>
        <strain evidence="2">STURGEONOMICS-FGT-2020</strain>
        <tissue evidence="2">Whole blood</tissue>
    </source>
</reference>
<dbReference type="PANTHER" id="PTHR46673">
    <property type="entry name" value="4F2 CELL-SURFACE ANTIGEN HEAVY CHAIN"/>
    <property type="match status" value="1"/>
</dbReference>
<dbReference type="InterPro" id="IPR031984">
    <property type="entry name" value="SLC3A2_N"/>
</dbReference>
<dbReference type="Proteomes" id="UP001230051">
    <property type="component" value="Unassembled WGS sequence"/>
</dbReference>
<sequence>MVLKGDQEAAAALSVSGRYCEREPLLGSVSALLWAPLGQEELQSQAGGPRWRALRCSLLTLFWLACLAMLGRATTIIVQTPRPVPPRLHWWQKDLFYQIEPSLFLDTNQDGIGDINGIRASLPYLQSLRVGALILGPLFSSLAGSGSPPNLTRINQTVGSIEDFEALIAHSNSLGIRILLDLCSVTLWHSETFNTSSNHTLPDPNTSHLGTVKSALQFWLEQGVAGFRICDAETINSEQALEEWQAVIKVYSSKEDENERILIVSSVNADSQWQDADIVKRSLADLFTRPLLPPSRGNLSQDRKWLTRWSEALLTPPEAWPSWMLGGPKVGHLGELPRLFSVLIFTLPGTPFLYYGDEIGLHEQQNNSVTELPPMRWGSYQIPGTARHPTGSPGGVETQISVEAELKEKRSVLKLFKSLSQARALEVALQCGNFTLLPSSTTAPSPVLAFLRSWECVHFLILLNFGHQEASLTDHLTPGLPTRGAIVVSSRLDRQGAVALDTLRLQPREALVVKLFDTSYNRS</sequence>
<dbReference type="InterPro" id="IPR017853">
    <property type="entry name" value="GH"/>
</dbReference>
<keyword evidence="3" id="KW-1185">Reference proteome</keyword>
<proteinExistence type="predicted"/>
<dbReference type="GO" id="GO:0015823">
    <property type="term" value="P:phenylalanine transport"/>
    <property type="evidence" value="ECO:0007669"/>
    <property type="project" value="TreeGrafter"/>
</dbReference>
<evidence type="ECO:0000313" key="2">
    <source>
        <dbReference type="EMBL" id="KAK1154538.1"/>
    </source>
</evidence>
<dbReference type="InterPro" id="IPR006047">
    <property type="entry name" value="GH13_cat_dom"/>
</dbReference>
<dbReference type="GO" id="GO:0016323">
    <property type="term" value="C:basolateral plasma membrane"/>
    <property type="evidence" value="ECO:0007669"/>
    <property type="project" value="TreeGrafter"/>
</dbReference>
<dbReference type="InterPro" id="IPR042280">
    <property type="entry name" value="SLC3A2"/>
</dbReference>
<accession>A0AAD8CN19</accession>
<dbReference type="GO" id="GO:0015180">
    <property type="term" value="F:L-alanine transmembrane transporter activity"/>
    <property type="evidence" value="ECO:0007669"/>
    <property type="project" value="TreeGrafter"/>
</dbReference>
<evidence type="ECO:0000313" key="3">
    <source>
        <dbReference type="Proteomes" id="UP001230051"/>
    </source>
</evidence>
<protein>
    <submittedName>
        <fullName evidence="2">4F2 cell-surface antigen heavy chain</fullName>
    </submittedName>
</protein>
<dbReference type="EMBL" id="JAGXEW010000035">
    <property type="protein sequence ID" value="KAK1154538.1"/>
    <property type="molecule type" value="Genomic_DNA"/>
</dbReference>
<dbReference type="GO" id="GO:0005975">
    <property type="term" value="P:carbohydrate metabolic process"/>
    <property type="evidence" value="ECO:0007669"/>
    <property type="project" value="InterPro"/>
</dbReference>
<dbReference type="GO" id="GO:1904273">
    <property type="term" value="P:L-alanine import across plasma membrane"/>
    <property type="evidence" value="ECO:0007669"/>
    <property type="project" value="TreeGrafter"/>
</dbReference>
<dbReference type="GO" id="GO:0016324">
    <property type="term" value="C:apical plasma membrane"/>
    <property type="evidence" value="ECO:0007669"/>
    <property type="project" value="TreeGrafter"/>
</dbReference>
<dbReference type="GO" id="GO:0015190">
    <property type="term" value="F:L-leucine transmembrane transporter activity"/>
    <property type="evidence" value="ECO:0007669"/>
    <property type="project" value="TreeGrafter"/>
</dbReference>
<dbReference type="Gene3D" id="3.20.20.80">
    <property type="entry name" value="Glycosidases"/>
    <property type="match status" value="1"/>
</dbReference>
<name>A0AAD8CN19_ACIOX</name>
<gene>
    <name evidence="2" type="primary">SLC3A2</name>
    <name evidence="2" type="ORF">AOXY_G28481</name>
</gene>
<comment type="caution">
    <text evidence="2">The sequence shown here is derived from an EMBL/GenBank/DDBJ whole genome shotgun (WGS) entry which is preliminary data.</text>
</comment>
<dbReference type="SMART" id="SM00642">
    <property type="entry name" value="Aamy"/>
    <property type="match status" value="1"/>
</dbReference>
<dbReference type="GO" id="GO:0015173">
    <property type="term" value="F:aromatic amino acid transmembrane transporter activity"/>
    <property type="evidence" value="ECO:0007669"/>
    <property type="project" value="TreeGrafter"/>
</dbReference>
<dbReference type="Pfam" id="PF00128">
    <property type="entry name" value="Alpha-amylase"/>
    <property type="match status" value="1"/>
</dbReference>
<dbReference type="AlphaFoldDB" id="A0AAD8CN19"/>
<evidence type="ECO:0000259" key="1">
    <source>
        <dbReference type="SMART" id="SM00642"/>
    </source>
</evidence>
<dbReference type="PANTHER" id="PTHR46673:SF2">
    <property type="entry name" value="4F2 CELL-SURFACE ANTIGEN HEAVY CHAIN-LIKE"/>
    <property type="match status" value="1"/>
</dbReference>
<dbReference type="SUPFAM" id="SSF51011">
    <property type="entry name" value="Glycosyl hydrolase domain"/>
    <property type="match status" value="1"/>
</dbReference>
<feature type="domain" description="Glycosyl hydrolase family 13 catalytic" evidence="1">
    <location>
        <begin position="98"/>
        <end position="423"/>
    </location>
</feature>
<organism evidence="2 3">
    <name type="scientific">Acipenser oxyrinchus oxyrinchus</name>
    <dbReference type="NCBI Taxonomy" id="40147"/>
    <lineage>
        <taxon>Eukaryota</taxon>
        <taxon>Metazoa</taxon>
        <taxon>Chordata</taxon>
        <taxon>Craniata</taxon>
        <taxon>Vertebrata</taxon>
        <taxon>Euteleostomi</taxon>
        <taxon>Actinopterygii</taxon>
        <taxon>Chondrostei</taxon>
        <taxon>Acipenseriformes</taxon>
        <taxon>Acipenseridae</taxon>
        <taxon>Acipenser</taxon>
    </lineage>
</organism>
<dbReference type="Gene3D" id="2.60.40.1180">
    <property type="entry name" value="Golgi alpha-mannosidase II"/>
    <property type="match status" value="1"/>
</dbReference>
<dbReference type="InterPro" id="IPR013780">
    <property type="entry name" value="Glyco_hydro_b"/>
</dbReference>
<dbReference type="Pfam" id="PF16028">
    <property type="entry name" value="SLC3A2_N"/>
    <property type="match status" value="1"/>
</dbReference>
<dbReference type="GO" id="GO:1903801">
    <property type="term" value="P:L-leucine import across plasma membrane"/>
    <property type="evidence" value="ECO:0007669"/>
    <property type="project" value="TreeGrafter"/>
</dbReference>